<dbReference type="EMBL" id="CP133548">
    <property type="protein sequence ID" value="WMS86852.1"/>
    <property type="molecule type" value="Genomic_DNA"/>
</dbReference>
<dbReference type="InterPro" id="IPR005636">
    <property type="entry name" value="DTW"/>
</dbReference>
<evidence type="ECO:0000256" key="1">
    <source>
        <dbReference type="ARBA" id="ARBA00012386"/>
    </source>
</evidence>
<organism evidence="7 8">
    <name type="scientific">Pleionea litopenaei</name>
    <dbReference type="NCBI Taxonomy" id="3070815"/>
    <lineage>
        <taxon>Bacteria</taxon>
        <taxon>Pseudomonadati</taxon>
        <taxon>Pseudomonadota</taxon>
        <taxon>Gammaproteobacteria</taxon>
        <taxon>Oceanospirillales</taxon>
        <taxon>Pleioneaceae</taxon>
        <taxon>Pleionea</taxon>
    </lineage>
</organism>
<sequence length="223" mass="25733">MSTKRRYCQTCHFPEVTCVCAAVQPIASSITPIILQHPNEQGHTKNTARLIELVLPQTQVYIGERLEDFIELRERLVGKPCWLLYPDSRAMVYDVGADRLKSSHAKSDNTRSNLIEHPSWPTHLLLIDATWRKAQKMYALNPWLKQLPCVRLQAHETSQYLIRKHKDKQSLSTIESLMMCLLKREPKVADALNKLFVHFKNVKVSAMPESIQHKLLNTKKVDI</sequence>
<keyword evidence="2 7" id="KW-0808">Transferase</keyword>
<dbReference type="KEGG" id="plei:Q9312_16680"/>
<name>A0AA51RSP0_9GAMM</name>
<keyword evidence="4" id="KW-0819">tRNA processing</keyword>
<proteinExistence type="inferred from homology"/>
<feature type="domain" description="DTW" evidence="6">
    <location>
        <begin position="4"/>
        <end position="208"/>
    </location>
</feature>
<evidence type="ECO:0000256" key="3">
    <source>
        <dbReference type="ARBA" id="ARBA00022691"/>
    </source>
</evidence>
<dbReference type="EC" id="2.5.1.25" evidence="1"/>
<gene>
    <name evidence="7" type="ORF">Q9312_16680</name>
</gene>
<dbReference type="PANTHER" id="PTHR21392:SF0">
    <property type="entry name" value="TRNA-URIDINE AMINOCARBOXYPROPYLTRANSFERASE 2"/>
    <property type="match status" value="1"/>
</dbReference>
<dbReference type="SMART" id="SM01144">
    <property type="entry name" value="DTW"/>
    <property type="match status" value="1"/>
</dbReference>
<accession>A0AA51RSP0</accession>
<dbReference type="AlphaFoldDB" id="A0AA51RSP0"/>
<dbReference type="PANTHER" id="PTHR21392">
    <property type="entry name" value="TRNA-URIDINE AMINOCARBOXYPROPYLTRANSFERASE 2"/>
    <property type="match status" value="1"/>
</dbReference>
<keyword evidence="8" id="KW-1185">Reference proteome</keyword>
<comment type="similarity">
    <text evidence="5">Belongs to the TDD superfamily. DTWD2 family.</text>
</comment>
<dbReference type="RefSeq" id="WP_309201988.1">
    <property type="nucleotide sequence ID" value="NZ_CP133548.1"/>
</dbReference>
<protein>
    <recommendedName>
        <fullName evidence="1">tRNA-uridine aminocarboxypropyltransferase</fullName>
        <ecNumber evidence="1">2.5.1.25</ecNumber>
    </recommendedName>
</protein>
<dbReference type="InterPro" id="IPR039262">
    <property type="entry name" value="DTWD2/TAPT"/>
</dbReference>
<dbReference type="GO" id="GO:0008033">
    <property type="term" value="P:tRNA processing"/>
    <property type="evidence" value="ECO:0007669"/>
    <property type="project" value="UniProtKB-KW"/>
</dbReference>
<keyword evidence="3" id="KW-0949">S-adenosyl-L-methionine</keyword>
<evidence type="ECO:0000313" key="7">
    <source>
        <dbReference type="EMBL" id="WMS86852.1"/>
    </source>
</evidence>
<reference evidence="7 8" key="1">
    <citation type="submission" date="2023-08" db="EMBL/GenBank/DDBJ databases">
        <title>Pleionea litopenaei sp. nov., isolated from stomach of juvenile Litopenaeus vannamei.</title>
        <authorList>
            <person name="Rho A.M."/>
            <person name="Hwang C.Y."/>
        </authorList>
    </citation>
    <scope>NUCLEOTIDE SEQUENCE [LARGE SCALE GENOMIC DNA]</scope>
    <source>
        <strain evidence="7 8">HL-JVS1</strain>
    </source>
</reference>
<evidence type="ECO:0000256" key="2">
    <source>
        <dbReference type="ARBA" id="ARBA00022679"/>
    </source>
</evidence>
<evidence type="ECO:0000313" key="8">
    <source>
        <dbReference type="Proteomes" id="UP001239782"/>
    </source>
</evidence>
<evidence type="ECO:0000256" key="4">
    <source>
        <dbReference type="ARBA" id="ARBA00022694"/>
    </source>
</evidence>
<evidence type="ECO:0000256" key="5">
    <source>
        <dbReference type="ARBA" id="ARBA00034489"/>
    </source>
</evidence>
<dbReference type="Proteomes" id="UP001239782">
    <property type="component" value="Chromosome"/>
</dbReference>
<evidence type="ECO:0000259" key="6">
    <source>
        <dbReference type="SMART" id="SM01144"/>
    </source>
</evidence>
<dbReference type="GO" id="GO:0016432">
    <property type="term" value="F:tRNA-uridine aminocarboxypropyltransferase activity"/>
    <property type="evidence" value="ECO:0007669"/>
    <property type="project" value="UniProtKB-EC"/>
</dbReference>
<dbReference type="Pfam" id="PF03942">
    <property type="entry name" value="DTW"/>
    <property type="match status" value="1"/>
</dbReference>